<evidence type="ECO:0000313" key="5">
    <source>
        <dbReference type="Proteomes" id="UP000004968"/>
    </source>
</evidence>
<name>D3ATS6_9FIRM</name>
<evidence type="ECO:0000313" key="4">
    <source>
        <dbReference type="EMBL" id="EFC94783.1"/>
    </source>
</evidence>
<dbReference type="HOGENOM" id="CLU_217085_0_0_9"/>
<dbReference type="InterPro" id="IPR006036">
    <property type="entry name" value="K_uptake_TrkA"/>
</dbReference>
<dbReference type="Proteomes" id="UP000004968">
    <property type="component" value="Unassembled WGS sequence"/>
</dbReference>
<keyword evidence="2" id="KW-0630">Potassium</keyword>
<evidence type="ECO:0000259" key="3">
    <source>
        <dbReference type="Pfam" id="PF02254"/>
    </source>
</evidence>
<dbReference type="InterPro" id="IPR003148">
    <property type="entry name" value="RCK_N"/>
</dbReference>
<organism evidence="4 5">
    <name type="scientific">Hungatella hathewayi DSM 13479</name>
    <dbReference type="NCBI Taxonomy" id="566550"/>
    <lineage>
        <taxon>Bacteria</taxon>
        <taxon>Bacillati</taxon>
        <taxon>Bacillota</taxon>
        <taxon>Clostridia</taxon>
        <taxon>Lachnospirales</taxon>
        <taxon>Lachnospiraceae</taxon>
        <taxon>Hungatella</taxon>
    </lineage>
</organism>
<dbReference type="Gene3D" id="3.40.50.720">
    <property type="entry name" value="NAD(P)-binding Rossmann-like Domain"/>
    <property type="match status" value="1"/>
</dbReference>
<dbReference type="GO" id="GO:0015079">
    <property type="term" value="F:potassium ion transmembrane transporter activity"/>
    <property type="evidence" value="ECO:0007669"/>
    <property type="project" value="InterPro"/>
</dbReference>
<reference evidence="4 5" key="1">
    <citation type="submission" date="2010-01" db="EMBL/GenBank/DDBJ databases">
        <authorList>
            <person name="Weinstock G."/>
            <person name="Sodergren E."/>
            <person name="Clifton S."/>
            <person name="Fulton L."/>
            <person name="Fulton B."/>
            <person name="Courtney L."/>
            <person name="Fronick C."/>
            <person name="Harrison M."/>
            <person name="Strong C."/>
            <person name="Farmer C."/>
            <person name="Delahaunty K."/>
            <person name="Markovic C."/>
            <person name="Hall O."/>
            <person name="Minx P."/>
            <person name="Tomlinson C."/>
            <person name="Mitreva M."/>
            <person name="Nelson J."/>
            <person name="Hou S."/>
            <person name="Wollam A."/>
            <person name="Pepin K.H."/>
            <person name="Johnson M."/>
            <person name="Bhonagiri V."/>
            <person name="Nash W.E."/>
            <person name="Warren W."/>
            <person name="Chinwalla A."/>
            <person name="Mardis E.R."/>
            <person name="Wilson R.K."/>
        </authorList>
    </citation>
    <scope>NUCLEOTIDE SEQUENCE [LARGE SCALE GENOMIC DNA]</scope>
    <source>
        <strain evidence="4 5">DSM 13479</strain>
    </source>
</reference>
<keyword evidence="1" id="KW-0813">Transport</keyword>
<comment type="caution">
    <text evidence="4">The sequence shown here is derived from an EMBL/GenBank/DDBJ whole genome shotgun (WGS) entry which is preliminary data.</text>
</comment>
<dbReference type="GO" id="GO:0005886">
    <property type="term" value="C:plasma membrane"/>
    <property type="evidence" value="ECO:0007669"/>
    <property type="project" value="InterPro"/>
</dbReference>
<evidence type="ECO:0000256" key="1">
    <source>
        <dbReference type="ARBA" id="ARBA00022538"/>
    </source>
</evidence>
<protein>
    <recommendedName>
        <fullName evidence="3">RCK N-terminal domain-containing protein</fullName>
    </recommendedName>
</protein>
<gene>
    <name evidence="4" type="ORF">CLOSTHATH_07037</name>
</gene>
<dbReference type="SUPFAM" id="SSF51735">
    <property type="entry name" value="NAD(P)-binding Rossmann-fold domains"/>
    <property type="match status" value="1"/>
</dbReference>
<dbReference type="Pfam" id="PF02254">
    <property type="entry name" value="TrkA_N"/>
    <property type="match status" value="1"/>
</dbReference>
<dbReference type="InterPro" id="IPR036291">
    <property type="entry name" value="NAD(P)-bd_dom_sf"/>
</dbReference>
<dbReference type="EMBL" id="ACIO01000936">
    <property type="protein sequence ID" value="EFC94783.1"/>
    <property type="molecule type" value="Genomic_DNA"/>
</dbReference>
<evidence type="ECO:0000256" key="2">
    <source>
        <dbReference type="ARBA" id="ARBA00022958"/>
    </source>
</evidence>
<keyword evidence="1" id="KW-0633">Potassium transport</keyword>
<keyword evidence="1" id="KW-0406">Ion transport</keyword>
<dbReference type="AlphaFoldDB" id="D3ATS6"/>
<feature type="domain" description="RCK N-terminal" evidence="3">
    <location>
        <begin position="3"/>
        <end position="37"/>
    </location>
</feature>
<dbReference type="RefSeq" id="WP_006777439.1">
    <property type="nucleotide sequence ID" value="NZ_GG667962.1"/>
</dbReference>
<dbReference type="PRINTS" id="PR00335">
    <property type="entry name" value="KUPTAKETRKA"/>
</dbReference>
<sequence>MKIIIVGCGKVGTTLAEQLNNEHHDITVIDKNTSVINA</sequence>
<proteinExistence type="predicted"/>
<accession>D3ATS6</accession>
<feature type="non-terminal residue" evidence="4">
    <location>
        <position position="38"/>
    </location>
</feature>